<evidence type="ECO:0008006" key="5">
    <source>
        <dbReference type="Google" id="ProtNLM"/>
    </source>
</evidence>
<dbReference type="PANTHER" id="PTHR44791">
    <property type="entry name" value="TELOMERASE PROTEIN COMPONENT 1 TEP1"/>
    <property type="match status" value="1"/>
</dbReference>
<accession>A0AB34HUT1</accession>
<dbReference type="GO" id="GO:0070034">
    <property type="term" value="F:telomerase RNA binding"/>
    <property type="evidence" value="ECO:0007669"/>
    <property type="project" value="TreeGrafter"/>
</dbReference>
<sequence>MMIPVIYGQLKRKKLKIHKARQWKYDRAMLAQYRQALETAVNLSVKHSLPPLPGRTLLVYLTDADADRILPKSNPRGVDRVIVFGQTTNEKLINAAKQLFWQHVNPKCLFVGVLLRRTGYL</sequence>
<evidence type="ECO:0000259" key="1">
    <source>
        <dbReference type="Pfam" id="PF05731"/>
    </source>
</evidence>
<protein>
    <recommendedName>
        <fullName evidence="5">von Willebrand factor A domain-containing protein 3A</fullName>
    </recommendedName>
</protein>
<keyword evidence="4" id="KW-1185">Reference proteome</keyword>
<dbReference type="EMBL" id="JAIQCJ010000676">
    <property type="protein sequence ID" value="KAJ8794863.1"/>
    <property type="molecule type" value="Genomic_DNA"/>
</dbReference>
<reference evidence="3 4" key="1">
    <citation type="submission" date="2022-11" db="EMBL/GenBank/DDBJ databases">
        <title>Whole genome sequence of Eschrichtius robustus ER-17-0199.</title>
        <authorList>
            <person name="Bruniche-Olsen A."/>
            <person name="Black A.N."/>
            <person name="Fields C.J."/>
            <person name="Walden K."/>
            <person name="Dewoody J.A."/>
        </authorList>
    </citation>
    <scope>NUCLEOTIDE SEQUENCE [LARGE SCALE GENOMIC DNA]</scope>
    <source>
        <strain evidence="3">ER-17-0199</strain>
        <tissue evidence="3">Blubber</tissue>
    </source>
</reference>
<dbReference type="PANTHER" id="PTHR44791:SF1">
    <property type="entry name" value="TELOMERASE PROTEIN COMPONENT 1"/>
    <property type="match status" value="1"/>
</dbReference>
<feature type="domain" description="TROVE" evidence="1">
    <location>
        <begin position="1"/>
        <end position="54"/>
    </location>
</feature>
<dbReference type="Pfam" id="PF19334">
    <property type="entry name" value="DUF5920"/>
    <property type="match status" value="1"/>
</dbReference>
<dbReference type="GO" id="GO:0000722">
    <property type="term" value="P:telomere maintenance via recombination"/>
    <property type="evidence" value="ECO:0007669"/>
    <property type="project" value="TreeGrafter"/>
</dbReference>
<name>A0AB34HUT1_ESCRO</name>
<dbReference type="AlphaFoldDB" id="A0AB34HUT1"/>
<dbReference type="InterPro" id="IPR045804">
    <property type="entry name" value="DUF5920"/>
</dbReference>
<comment type="caution">
    <text evidence="3">The sequence shown here is derived from an EMBL/GenBank/DDBJ whole genome shotgun (WGS) entry which is preliminary data.</text>
</comment>
<organism evidence="3 4">
    <name type="scientific">Eschrichtius robustus</name>
    <name type="common">California gray whale</name>
    <name type="synonym">Eschrichtius gibbosus</name>
    <dbReference type="NCBI Taxonomy" id="9764"/>
    <lineage>
        <taxon>Eukaryota</taxon>
        <taxon>Metazoa</taxon>
        <taxon>Chordata</taxon>
        <taxon>Craniata</taxon>
        <taxon>Vertebrata</taxon>
        <taxon>Euteleostomi</taxon>
        <taxon>Mammalia</taxon>
        <taxon>Eutheria</taxon>
        <taxon>Laurasiatheria</taxon>
        <taxon>Artiodactyla</taxon>
        <taxon>Whippomorpha</taxon>
        <taxon>Cetacea</taxon>
        <taxon>Mysticeti</taxon>
        <taxon>Eschrichtiidae</taxon>
        <taxon>Eschrichtius</taxon>
    </lineage>
</organism>
<dbReference type="Proteomes" id="UP001159641">
    <property type="component" value="Unassembled WGS sequence"/>
</dbReference>
<dbReference type="InterPro" id="IPR052652">
    <property type="entry name" value="Telomerase_Complex_Comp"/>
</dbReference>
<dbReference type="GO" id="GO:0005697">
    <property type="term" value="C:telomerase holoenzyme complex"/>
    <property type="evidence" value="ECO:0007669"/>
    <property type="project" value="TreeGrafter"/>
</dbReference>
<dbReference type="GO" id="GO:0003720">
    <property type="term" value="F:telomerase activity"/>
    <property type="evidence" value="ECO:0007669"/>
    <property type="project" value="TreeGrafter"/>
</dbReference>
<evidence type="ECO:0000313" key="3">
    <source>
        <dbReference type="EMBL" id="KAJ8794863.1"/>
    </source>
</evidence>
<gene>
    <name evidence="3" type="ORF">J1605_002906</name>
</gene>
<dbReference type="Pfam" id="PF05731">
    <property type="entry name" value="TROVE"/>
    <property type="match status" value="1"/>
</dbReference>
<evidence type="ECO:0000313" key="4">
    <source>
        <dbReference type="Proteomes" id="UP001159641"/>
    </source>
</evidence>
<dbReference type="InterPro" id="IPR008858">
    <property type="entry name" value="TROVE_dom"/>
</dbReference>
<feature type="domain" description="DUF5920" evidence="2">
    <location>
        <begin position="78"/>
        <end position="120"/>
    </location>
</feature>
<evidence type="ECO:0000259" key="2">
    <source>
        <dbReference type="Pfam" id="PF19334"/>
    </source>
</evidence>
<proteinExistence type="predicted"/>